<dbReference type="Proteomes" id="UP000240608">
    <property type="component" value="Unassembled WGS sequence"/>
</dbReference>
<protein>
    <submittedName>
        <fullName evidence="9">AI-2E family transporter</fullName>
    </submittedName>
</protein>
<keyword evidence="5 8" id="KW-0812">Transmembrane</keyword>
<keyword evidence="3" id="KW-0813">Transport</keyword>
<evidence type="ECO:0000313" key="10">
    <source>
        <dbReference type="Proteomes" id="UP000240608"/>
    </source>
</evidence>
<evidence type="ECO:0000256" key="5">
    <source>
        <dbReference type="ARBA" id="ARBA00022692"/>
    </source>
</evidence>
<proteinExistence type="inferred from homology"/>
<evidence type="ECO:0000256" key="7">
    <source>
        <dbReference type="ARBA" id="ARBA00023136"/>
    </source>
</evidence>
<evidence type="ECO:0000256" key="4">
    <source>
        <dbReference type="ARBA" id="ARBA00022475"/>
    </source>
</evidence>
<feature type="transmembrane region" description="Helical" evidence="8">
    <location>
        <begin position="199"/>
        <end position="221"/>
    </location>
</feature>
<dbReference type="GO" id="GO:0005886">
    <property type="term" value="C:plasma membrane"/>
    <property type="evidence" value="ECO:0007669"/>
    <property type="project" value="UniProtKB-SubCell"/>
</dbReference>
<gene>
    <name evidence="9" type="ORF">C9994_07585</name>
</gene>
<comment type="caution">
    <text evidence="9">The sequence shown here is derived from an EMBL/GenBank/DDBJ whole genome shotgun (WGS) entry which is preliminary data.</text>
</comment>
<feature type="transmembrane region" description="Helical" evidence="8">
    <location>
        <begin position="58"/>
        <end position="83"/>
    </location>
</feature>
<sequence length="369" mass="40735">MHLSFQRVFFALATAFGLFAVLGLAKVVLIPLGMALLISFILFPVCKKIESWGANKMVAAFLSILMLFIIIGGGLTLFSTQIIRLSQEVNSFTDKIMTTLSDALVVVNKNVQFLDDLERDQLIDQGKEWMKNSSGSLLRNTFSGTANFFAGLVSTVIFTFLFLIYRAGLTKSLMYIASEENRLRVFHMLKNIQKVGQKYLSGMFILIIILGLANSIGLWIIGIDSPFLFGFLAAMMSIVPYVGTTLGATIPVIYAFMTTDSIWTPVAVIGLFWGVQTIESNFLNPKIVGSSLNLNALAAILSLLIGASVWGIAGMVLFLPFAAMLRVFCNEFMELKPLAMILGSDVIGNDGRRKDEEGKWVKKIKAWFK</sequence>
<dbReference type="EMBL" id="PYVU01000053">
    <property type="protein sequence ID" value="PTB96392.1"/>
    <property type="molecule type" value="Genomic_DNA"/>
</dbReference>
<feature type="transmembrane region" description="Helical" evidence="8">
    <location>
        <begin position="30"/>
        <end position="46"/>
    </location>
</feature>
<dbReference type="GO" id="GO:0055085">
    <property type="term" value="P:transmembrane transport"/>
    <property type="evidence" value="ECO:0007669"/>
    <property type="project" value="TreeGrafter"/>
</dbReference>
<feature type="transmembrane region" description="Helical" evidence="8">
    <location>
        <begin position="227"/>
        <end position="246"/>
    </location>
</feature>
<dbReference type="AlphaFoldDB" id="A0A2T4DRG6"/>
<feature type="transmembrane region" description="Helical" evidence="8">
    <location>
        <begin position="146"/>
        <end position="165"/>
    </location>
</feature>
<accession>A0A2T4DRG6</accession>
<comment type="subcellular location">
    <subcellularLocation>
        <location evidence="1">Cell membrane</location>
        <topology evidence="1">Multi-pass membrane protein</topology>
    </subcellularLocation>
</comment>
<evidence type="ECO:0000256" key="3">
    <source>
        <dbReference type="ARBA" id="ARBA00022448"/>
    </source>
</evidence>
<dbReference type="InterPro" id="IPR002549">
    <property type="entry name" value="AI-2E-like"/>
</dbReference>
<feature type="transmembrane region" description="Helical" evidence="8">
    <location>
        <begin position="253"/>
        <end position="276"/>
    </location>
</feature>
<reference evidence="9 10" key="1">
    <citation type="submission" date="2018-03" db="EMBL/GenBank/DDBJ databases">
        <title>Cross-interface Injection: A General Nanoliter Liquid Handling Method Applied to Single Cells Genome Amplification Automated Nanoliter Liquid Handling Applied to Single Cell Multiple Displacement Amplification.</title>
        <authorList>
            <person name="Yun J."/>
            <person name="Xu P."/>
            <person name="Xu J."/>
            <person name="Dai X."/>
            <person name="Wang Y."/>
            <person name="Zheng X."/>
            <person name="Cao C."/>
            <person name="Yi Q."/>
            <person name="Zhu Y."/>
            <person name="Wang L."/>
            <person name="Dong Z."/>
            <person name="Huang Y."/>
            <person name="Huang L."/>
            <person name="Du W."/>
        </authorList>
    </citation>
    <scope>NUCLEOTIDE SEQUENCE [LARGE SCALE GENOMIC DNA]</scope>
    <source>
        <strain evidence="9 10">Z-D1-2</strain>
    </source>
</reference>
<dbReference type="PANTHER" id="PTHR21716:SF53">
    <property type="entry name" value="PERMEASE PERM-RELATED"/>
    <property type="match status" value="1"/>
</dbReference>
<evidence type="ECO:0000256" key="2">
    <source>
        <dbReference type="ARBA" id="ARBA00009773"/>
    </source>
</evidence>
<evidence type="ECO:0000256" key="6">
    <source>
        <dbReference type="ARBA" id="ARBA00022989"/>
    </source>
</evidence>
<comment type="similarity">
    <text evidence="2">Belongs to the autoinducer-2 exporter (AI-2E) (TC 2.A.86) family.</text>
</comment>
<keyword evidence="6 8" id="KW-1133">Transmembrane helix</keyword>
<dbReference type="PANTHER" id="PTHR21716">
    <property type="entry name" value="TRANSMEMBRANE PROTEIN"/>
    <property type="match status" value="1"/>
</dbReference>
<keyword evidence="7 8" id="KW-0472">Membrane</keyword>
<keyword evidence="4" id="KW-1003">Cell membrane</keyword>
<evidence type="ECO:0000313" key="9">
    <source>
        <dbReference type="EMBL" id="PTB96392.1"/>
    </source>
</evidence>
<feature type="transmembrane region" description="Helical" evidence="8">
    <location>
        <begin position="7"/>
        <end position="24"/>
    </location>
</feature>
<name>A0A2T4DRG6_9BACT</name>
<organism evidence="9 10">
    <name type="scientific">Marivirga lumbricoides</name>
    <dbReference type="NCBI Taxonomy" id="1046115"/>
    <lineage>
        <taxon>Bacteria</taxon>
        <taxon>Pseudomonadati</taxon>
        <taxon>Bacteroidota</taxon>
        <taxon>Cytophagia</taxon>
        <taxon>Cytophagales</taxon>
        <taxon>Marivirgaceae</taxon>
        <taxon>Marivirga</taxon>
    </lineage>
</organism>
<dbReference type="Pfam" id="PF01594">
    <property type="entry name" value="AI-2E_transport"/>
    <property type="match status" value="1"/>
</dbReference>
<evidence type="ECO:0000256" key="1">
    <source>
        <dbReference type="ARBA" id="ARBA00004651"/>
    </source>
</evidence>
<evidence type="ECO:0000256" key="8">
    <source>
        <dbReference type="SAM" id="Phobius"/>
    </source>
</evidence>
<feature type="transmembrane region" description="Helical" evidence="8">
    <location>
        <begin position="296"/>
        <end position="323"/>
    </location>
</feature>